<dbReference type="PANTHER" id="PTHR24394">
    <property type="entry name" value="ZINC FINGER PROTEIN"/>
    <property type="match status" value="1"/>
</dbReference>
<evidence type="ECO:0000256" key="1">
    <source>
        <dbReference type="ARBA" id="ARBA00004123"/>
    </source>
</evidence>
<keyword evidence="4 9" id="KW-0863">Zinc-finger</keyword>
<dbReference type="HOGENOM" id="CLU_002678_42_21_1"/>
<protein>
    <recommendedName>
        <fullName evidence="11">C2H2-type domain-containing protein</fullName>
    </recommendedName>
</protein>
<evidence type="ECO:0000256" key="7">
    <source>
        <dbReference type="ARBA" id="ARBA00023163"/>
    </source>
</evidence>
<dbReference type="GO" id="GO:0003677">
    <property type="term" value="F:DNA binding"/>
    <property type="evidence" value="ECO:0007669"/>
    <property type="project" value="UniProtKB-KW"/>
</dbReference>
<dbReference type="Proteomes" id="UP000054477">
    <property type="component" value="Unassembled WGS sequence"/>
</dbReference>
<comment type="subcellular location">
    <subcellularLocation>
        <location evidence="1">Nucleus</location>
    </subcellularLocation>
</comment>
<keyword evidence="7" id="KW-0804">Transcription</keyword>
<dbReference type="OrthoDB" id="3437960at2759"/>
<dbReference type="SUPFAM" id="SSF57667">
    <property type="entry name" value="beta-beta-alpha zinc fingers"/>
    <property type="match status" value="1"/>
</dbReference>
<dbReference type="PANTHER" id="PTHR24394:SF48">
    <property type="entry name" value="ZINC FINGER PROTEIN 771"/>
    <property type="match status" value="1"/>
</dbReference>
<feature type="domain" description="C2H2-type" evidence="11">
    <location>
        <begin position="89"/>
        <end position="121"/>
    </location>
</feature>
<evidence type="ECO:0000256" key="10">
    <source>
        <dbReference type="SAM" id="MobiDB-lite"/>
    </source>
</evidence>
<feature type="non-terminal residue" evidence="12">
    <location>
        <position position="1"/>
    </location>
</feature>
<proteinExistence type="predicted"/>
<evidence type="ECO:0000256" key="3">
    <source>
        <dbReference type="ARBA" id="ARBA00022737"/>
    </source>
</evidence>
<dbReference type="GO" id="GO:0008270">
    <property type="term" value="F:zinc ion binding"/>
    <property type="evidence" value="ECO:0007669"/>
    <property type="project" value="UniProtKB-KW"/>
</dbReference>
<dbReference type="EMBL" id="KN838620">
    <property type="protein sequence ID" value="KIK00707.1"/>
    <property type="molecule type" value="Genomic_DNA"/>
</dbReference>
<gene>
    <name evidence="12" type="ORF">K443DRAFT_597627</name>
</gene>
<feature type="region of interest" description="Disordered" evidence="10">
    <location>
        <begin position="102"/>
        <end position="139"/>
    </location>
</feature>
<accession>A0A0C9XSH4</accession>
<dbReference type="PROSITE" id="PS00028">
    <property type="entry name" value="ZINC_FINGER_C2H2_1"/>
    <property type="match status" value="1"/>
</dbReference>
<dbReference type="InterPro" id="IPR013087">
    <property type="entry name" value="Znf_C2H2_type"/>
</dbReference>
<evidence type="ECO:0000256" key="6">
    <source>
        <dbReference type="ARBA" id="ARBA00023015"/>
    </source>
</evidence>
<dbReference type="InterPro" id="IPR036236">
    <property type="entry name" value="Znf_C2H2_sf"/>
</dbReference>
<keyword evidence="2" id="KW-0479">Metal-binding</keyword>
<keyword evidence="3" id="KW-0677">Repeat</keyword>
<evidence type="ECO:0000313" key="13">
    <source>
        <dbReference type="Proteomes" id="UP000054477"/>
    </source>
</evidence>
<reference evidence="13" key="2">
    <citation type="submission" date="2015-01" db="EMBL/GenBank/DDBJ databases">
        <title>Evolutionary Origins and Diversification of the Mycorrhizal Mutualists.</title>
        <authorList>
            <consortium name="DOE Joint Genome Institute"/>
            <consortium name="Mycorrhizal Genomics Consortium"/>
            <person name="Kohler A."/>
            <person name="Kuo A."/>
            <person name="Nagy L.G."/>
            <person name="Floudas D."/>
            <person name="Copeland A."/>
            <person name="Barry K.W."/>
            <person name="Cichocki N."/>
            <person name="Veneault-Fourrey C."/>
            <person name="LaButti K."/>
            <person name="Lindquist E.A."/>
            <person name="Lipzen A."/>
            <person name="Lundell T."/>
            <person name="Morin E."/>
            <person name="Murat C."/>
            <person name="Riley R."/>
            <person name="Ohm R."/>
            <person name="Sun H."/>
            <person name="Tunlid A."/>
            <person name="Henrissat B."/>
            <person name="Grigoriev I.V."/>
            <person name="Hibbett D.S."/>
            <person name="Martin F."/>
        </authorList>
    </citation>
    <scope>NUCLEOTIDE SEQUENCE [LARGE SCALE GENOMIC DNA]</scope>
    <source>
        <strain evidence="13">LaAM-08-1</strain>
    </source>
</reference>
<name>A0A0C9XSH4_9AGAR</name>
<keyword evidence="13" id="KW-1185">Reference proteome</keyword>
<keyword evidence="5" id="KW-0862">Zinc</keyword>
<dbReference type="STRING" id="1095629.A0A0C9XSH4"/>
<dbReference type="GO" id="GO:0005634">
    <property type="term" value="C:nucleus"/>
    <property type="evidence" value="ECO:0007669"/>
    <property type="project" value="UniProtKB-SubCell"/>
</dbReference>
<evidence type="ECO:0000256" key="5">
    <source>
        <dbReference type="ARBA" id="ARBA00022833"/>
    </source>
</evidence>
<evidence type="ECO:0000313" key="12">
    <source>
        <dbReference type="EMBL" id="KIK00707.1"/>
    </source>
</evidence>
<feature type="domain" description="C2H2-type" evidence="11">
    <location>
        <begin position="61"/>
        <end position="88"/>
    </location>
</feature>
<evidence type="ECO:0000256" key="8">
    <source>
        <dbReference type="ARBA" id="ARBA00023242"/>
    </source>
</evidence>
<organism evidence="12 13">
    <name type="scientific">Laccaria amethystina LaAM-08-1</name>
    <dbReference type="NCBI Taxonomy" id="1095629"/>
    <lineage>
        <taxon>Eukaryota</taxon>
        <taxon>Fungi</taxon>
        <taxon>Dikarya</taxon>
        <taxon>Basidiomycota</taxon>
        <taxon>Agaricomycotina</taxon>
        <taxon>Agaricomycetes</taxon>
        <taxon>Agaricomycetidae</taxon>
        <taxon>Agaricales</taxon>
        <taxon>Agaricineae</taxon>
        <taxon>Hydnangiaceae</taxon>
        <taxon>Laccaria</taxon>
    </lineage>
</organism>
<evidence type="ECO:0000259" key="11">
    <source>
        <dbReference type="PROSITE" id="PS50157"/>
    </source>
</evidence>
<dbReference type="AlphaFoldDB" id="A0A0C9XSH4"/>
<evidence type="ECO:0000256" key="9">
    <source>
        <dbReference type="PROSITE-ProRule" id="PRU00042"/>
    </source>
</evidence>
<dbReference type="GO" id="GO:0000981">
    <property type="term" value="F:DNA-binding transcription factor activity, RNA polymerase II-specific"/>
    <property type="evidence" value="ECO:0007669"/>
    <property type="project" value="TreeGrafter"/>
</dbReference>
<evidence type="ECO:0000256" key="4">
    <source>
        <dbReference type="ARBA" id="ARBA00022771"/>
    </source>
</evidence>
<reference evidence="12 13" key="1">
    <citation type="submission" date="2014-04" db="EMBL/GenBank/DDBJ databases">
        <authorList>
            <consortium name="DOE Joint Genome Institute"/>
            <person name="Kuo A."/>
            <person name="Kohler A."/>
            <person name="Nagy L.G."/>
            <person name="Floudas D."/>
            <person name="Copeland A."/>
            <person name="Barry K.W."/>
            <person name="Cichocki N."/>
            <person name="Veneault-Fourrey C."/>
            <person name="LaButti K."/>
            <person name="Lindquist E.A."/>
            <person name="Lipzen A."/>
            <person name="Lundell T."/>
            <person name="Morin E."/>
            <person name="Murat C."/>
            <person name="Sun H."/>
            <person name="Tunlid A."/>
            <person name="Henrissat B."/>
            <person name="Grigoriev I.V."/>
            <person name="Hibbett D.S."/>
            <person name="Martin F."/>
            <person name="Nordberg H.P."/>
            <person name="Cantor M.N."/>
            <person name="Hua S.X."/>
        </authorList>
    </citation>
    <scope>NUCLEOTIDE SEQUENCE [LARGE SCALE GENOMIC DNA]</scope>
    <source>
        <strain evidence="12 13">LaAM-08-1</strain>
    </source>
</reference>
<keyword evidence="8" id="KW-0539">Nucleus</keyword>
<evidence type="ECO:0000256" key="2">
    <source>
        <dbReference type="ARBA" id="ARBA00022723"/>
    </source>
</evidence>
<sequence>SGFPQIVASTELVPYEEPGPSSPYNEVIDRANIAGTFRQTVASKELVASSNKRRKTGTGRFSCDLCGADFTANHRLKSHVESHSGRKNYHCVPKPEGCGSSFSTQSSLNRHGKTCKKGQCSRTDPGFSASGDVDRPLHS</sequence>
<feature type="region of interest" description="Disordered" evidence="10">
    <location>
        <begin position="1"/>
        <end position="24"/>
    </location>
</feature>
<dbReference type="Gene3D" id="3.30.160.60">
    <property type="entry name" value="Classic Zinc Finger"/>
    <property type="match status" value="2"/>
</dbReference>
<keyword evidence="6" id="KW-0805">Transcription regulation</keyword>
<dbReference type="PROSITE" id="PS50157">
    <property type="entry name" value="ZINC_FINGER_C2H2_2"/>
    <property type="match status" value="2"/>
</dbReference>